<proteinExistence type="predicted"/>
<dbReference type="Proteomes" id="UP000005089">
    <property type="component" value="Unassembled WGS sequence"/>
</dbReference>
<keyword evidence="1" id="KW-0489">Methyltransferase</keyword>
<dbReference type="OrthoDB" id="9760689at2"/>
<dbReference type="EMBL" id="GG658170">
    <property type="protein sequence ID" value="EEO31028.1"/>
    <property type="molecule type" value="Genomic_DNA"/>
</dbReference>
<dbReference type="Gene3D" id="3.40.50.150">
    <property type="entry name" value="Vaccinia Virus protein VP39"/>
    <property type="match status" value="1"/>
</dbReference>
<keyword evidence="2" id="KW-0808">Transferase</keyword>
<dbReference type="InterPro" id="IPR029063">
    <property type="entry name" value="SAM-dependent_MTases_sf"/>
</dbReference>
<keyword evidence="5" id="KW-1185">Reference proteome</keyword>
<dbReference type="Pfam" id="PF08241">
    <property type="entry name" value="Methyltransf_11"/>
    <property type="match status" value="1"/>
</dbReference>
<gene>
    <name evidence="4" type="ORF">OFBG_02056</name>
</gene>
<reference evidence="4 5" key="1">
    <citation type="submission" date="2009-02" db="EMBL/GenBank/DDBJ databases">
        <title>The Genome Sequence of Oxalobacter formigenes OXCC13.</title>
        <authorList>
            <consortium name="The Broad Institute Genome Sequencing Platform"/>
            <person name="Ward D."/>
            <person name="Young S.K."/>
            <person name="Kodira C.D."/>
            <person name="Zeng Q."/>
            <person name="Koehrsen M."/>
            <person name="Alvarado L."/>
            <person name="Berlin A."/>
            <person name="Borenstein D."/>
            <person name="Chen Z."/>
            <person name="Engels R."/>
            <person name="Freedman E."/>
            <person name="Gellesch M."/>
            <person name="Goldberg J."/>
            <person name="Griggs A."/>
            <person name="Gujja S."/>
            <person name="Heiman D."/>
            <person name="Hepburn T."/>
            <person name="Howarth C."/>
            <person name="Jen D."/>
            <person name="Larson L."/>
            <person name="Lewis B."/>
            <person name="Mehta T."/>
            <person name="Park D."/>
            <person name="Pearson M."/>
            <person name="Roberts A."/>
            <person name="Saif S."/>
            <person name="Shea T."/>
            <person name="Shenoy N."/>
            <person name="Sisk P."/>
            <person name="Stolte C."/>
            <person name="Sykes S."/>
            <person name="Walk T."/>
            <person name="White J."/>
            <person name="Yandava C."/>
            <person name="Allison M.J."/>
            <person name="Lander E."/>
            <person name="Nusbaum C."/>
            <person name="Galagan J."/>
            <person name="Birren B."/>
        </authorList>
    </citation>
    <scope>NUCLEOTIDE SEQUENCE [LARGE SCALE GENOMIC DNA]</scope>
    <source>
        <strain evidence="4 5">OXCC13</strain>
    </source>
</reference>
<dbReference type="STRING" id="847.BRW83_0013"/>
<dbReference type="HOGENOM" id="CLU_046586_2_1_4"/>
<dbReference type="InterPro" id="IPR013216">
    <property type="entry name" value="Methyltransf_11"/>
</dbReference>
<accession>C3XCV2</accession>
<dbReference type="SUPFAM" id="SSF53335">
    <property type="entry name" value="S-adenosyl-L-methionine-dependent methyltransferases"/>
    <property type="match status" value="1"/>
</dbReference>
<dbReference type="PANTHER" id="PTHR13090:SF1">
    <property type="entry name" value="ARGININE-HYDROXYLASE NDUFAF5, MITOCHONDRIAL"/>
    <property type="match status" value="1"/>
</dbReference>
<evidence type="ECO:0000259" key="3">
    <source>
        <dbReference type="Pfam" id="PF08241"/>
    </source>
</evidence>
<name>C3XCV2_OXAFO</name>
<dbReference type="AlphaFoldDB" id="C3XCV2"/>
<evidence type="ECO:0000256" key="2">
    <source>
        <dbReference type="ARBA" id="ARBA00022679"/>
    </source>
</evidence>
<dbReference type="GO" id="GO:0032259">
    <property type="term" value="P:methylation"/>
    <property type="evidence" value="ECO:0007669"/>
    <property type="project" value="UniProtKB-KW"/>
</dbReference>
<dbReference type="InterPro" id="IPR050602">
    <property type="entry name" value="Malonyl-ACP_OMT"/>
</dbReference>
<dbReference type="PANTHER" id="PTHR13090">
    <property type="entry name" value="ARGININE-HYDROXYLASE NDUFAF5, MITOCHONDRIAL"/>
    <property type="match status" value="1"/>
</dbReference>
<sequence length="281" mass="31557">MPVELEKVRSLFDRPEKTGDSQFMRREVASRMDERLSLVRIDPSYILDAGCGYSADTLLLAKRFDGAHMIGLDMSWPVLVKAQQEKSGSVTGFVCGNFAVLPLEANSIDLIWSNLALHWHPAPIEVFREWNRVLKPNGLLMFSCFGSGTFEELKKSFSNIDSYSHVHSFADMIPLGDGLVEAGFTEPVLEREWIDVTYKDVEKLLSDVRAFGGNAMSGRRMGLFGKNEYEKLLKSLEKSRDGNGNLSLGFEIIVAHAFKKDSSLPAGEKVMQFYGRNYPEN</sequence>
<feature type="domain" description="Methyltransferase type 11" evidence="3">
    <location>
        <begin position="47"/>
        <end position="142"/>
    </location>
</feature>
<evidence type="ECO:0000313" key="4">
    <source>
        <dbReference type="EMBL" id="EEO31028.1"/>
    </source>
</evidence>
<dbReference type="GO" id="GO:0008757">
    <property type="term" value="F:S-adenosylmethionine-dependent methyltransferase activity"/>
    <property type="evidence" value="ECO:0007669"/>
    <property type="project" value="InterPro"/>
</dbReference>
<dbReference type="eggNOG" id="COG0500">
    <property type="taxonomic scope" value="Bacteria"/>
</dbReference>
<organism evidence="4 5">
    <name type="scientific">Oxalobacter formigenes OXCC13</name>
    <dbReference type="NCBI Taxonomy" id="556269"/>
    <lineage>
        <taxon>Bacteria</taxon>
        <taxon>Pseudomonadati</taxon>
        <taxon>Pseudomonadota</taxon>
        <taxon>Betaproteobacteria</taxon>
        <taxon>Burkholderiales</taxon>
        <taxon>Oxalobacteraceae</taxon>
        <taxon>Oxalobacter</taxon>
    </lineage>
</organism>
<protein>
    <submittedName>
        <fullName evidence="4">Putative biotin biosynthesis protein BioC</fullName>
    </submittedName>
</protein>
<evidence type="ECO:0000256" key="1">
    <source>
        <dbReference type="ARBA" id="ARBA00022603"/>
    </source>
</evidence>
<dbReference type="CDD" id="cd02440">
    <property type="entry name" value="AdoMet_MTases"/>
    <property type="match status" value="1"/>
</dbReference>
<evidence type="ECO:0000313" key="5">
    <source>
        <dbReference type="Proteomes" id="UP000005089"/>
    </source>
</evidence>